<name>A0A921L9E4_9LACO</name>
<comment type="caution">
    <text evidence="1">The sequence shown here is derived from an EMBL/GenBank/DDBJ whole genome shotgun (WGS) entry which is preliminary data.</text>
</comment>
<dbReference type="AlphaFoldDB" id="A0A921L9E4"/>
<gene>
    <name evidence="1" type="ORF">K8V88_06600</name>
</gene>
<reference evidence="1" key="2">
    <citation type="submission" date="2021-09" db="EMBL/GenBank/DDBJ databases">
        <authorList>
            <person name="Gilroy R."/>
        </authorList>
    </citation>
    <scope>NUCLEOTIDE SEQUENCE</scope>
    <source>
        <strain evidence="1">7886</strain>
    </source>
</reference>
<protein>
    <submittedName>
        <fullName evidence="1">Uncharacterized protein</fullName>
    </submittedName>
</protein>
<dbReference type="EMBL" id="DYWC01000148">
    <property type="protein sequence ID" value="HJF87090.1"/>
    <property type="molecule type" value="Genomic_DNA"/>
</dbReference>
<accession>A0A921L9E4</accession>
<sequence>MLRLIWVPKEYKKFSFEEMAKDAKNTLAEVKSLQYKLAHQLADATVFLNDLADISEEEAAENLRVIIPYMQHFLDKNSE</sequence>
<organism evidence="1 2">
    <name type="scientific">Companilactobacillus farciminis</name>
    <dbReference type="NCBI Taxonomy" id="1612"/>
    <lineage>
        <taxon>Bacteria</taxon>
        <taxon>Bacillati</taxon>
        <taxon>Bacillota</taxon>
        <taxon>Bacilli</taxon>
        <taxon>Lactobacillales</taxon>
        <taxon>Lactobacillaceae</taxon>
        <taxon>Companilactobacillus</taxon>
    </lineage>
</organism>
<reference evidence="1" key="1">
    <citation type="journal article" date="2021" name="PeerJ">
        <title>Extensive microbial diversity within the chicken gut microbiome revealed by metagenomics and culture.</title>
        <authorList>
            <person name="Gilroy R."/>
            <person name="Ravi A."/>
            <person name="Getino M."/>
            <person name="Pursley I."/>
            <person name="Horton D.L."/>
            <person name="Alikhan N.F."/>
            <person name="Baker D."/>
            <person name="Gharbi K."/>
            <person name="Hall N."/>
            <person name="Watson M."/>
            <person name="Adriaenssens E.M."/>
            <person name="Foster-Nyarko E."/>
            <person name="Jarju S."/>
            <person name="Secka A."/>
            <person name="Antonio M."/>
            <person name="Oren A."/>
            <person name="Chaudhuri R.R."/>
            <person name="La Ragione R."/>
            <person name="Hildebrand F."/>
            <person name="Pallen M.J."/>
        </authorList>
    </citation>
    <scope>NUCLEOTIDE SEQUENCE</scope>
    <source>
        <strain evidence="1">7886</strain>
    </source>
</reference>
<evidence type="ECO:0000313" key="2">
    <source>
        <dbReference type="Proteomes" id="UP000747013"/>
    </source>
</evidence>
<dbReference type="Proteomes" id="UP000747013">
    <property type="component" value="Unassembled WGS sequence"/>
</dbReference>
<proteinExistence type="predicted"/>
<evidence type="ECO:0000313" key="1">
    <source>
        <dbReference type="EMBL" id="HJF87090.1"/>
    </source>
</evidence>